<evidence type="ECO:0000313" key="2">
    <source>
        <dbReference type="Proteomes" id="UP001148018"/>
    </source>
</evidence>
<organism evidence="1 2">
    <name type="scientific">Muraenolepis orangiensis</name>
    <name type="common">Patagonian moray cod</name>
    <dbReference type="NCBI Taxonomy" id="630683"/>
    <lineage>
        <taxon>Eukaryota</taxon>
        <taxon>Metazoa</taxon>
        <taxon>Chordata</taxon>
        <taxon>Craniata</taxon>
        <taxon>Vertebrata</taxon>
        <taxon>Euteleostomi</taxon>
        <taxon>Actinopterygii</taxon>
        <taxon>Neopterygii</taxon>
        <taxon>Teleostei</taxon>
        <taxon>Neoteleostei</taxon>
        <taxon>Acanthomorphata</taxon>
        <taxon>Zeiogadaria</taxon>
        <taxon>Gadariae</taxon>
        <taxon>Gadiformes</taxon>
        <taxon>Muraenolepidoidei</taxon>
        <taxon>Muraenolepididae</taxon>
        <taxon>Muraenolepis</taxon>
    </lineage>
</organism>
<evidence type="ECO:0000313" key="1">
    <source>
        <dbReference type="EMBL" id="KAJ3585343.1"/>
    </source>
</evidence>
<comment type="caution">
    <text evidence="1">The sequence shown here is derived from an EMBL/GenBank/DDBJ whole genome shotgun (WGS) entry which is preliminary data.</text>
</comment>
<dbReference type="OrthoDB" id="8979013at2759"/>
<sequence>MWAQRSETYRQELAEDRAHRWALRSRDIVPYFHPENTQLHRELLWCQEPDMKRLSLALPRLPMPSLP</sequence>
<proteinExistence type="predicted"/>
<accession>A0A9Q0I598</accession>
<keyword evidence="2" id="KW-1185">Reference proteome</keyword>
<dbReference type="EMBL" id="JANIIK010000118">
    <property type="protein sequence ID" value="KAJ3585343.1"/>
    <property type="molecule type" value="Genomic_DNA"/>
</dbReference>
<protein>
    <submittedName>
        <fullName evidence="1">Uncharacterized protein</fullName>
    </submittedName>
</protein>
<gene>
    <name evidence="1" type="ORF">NHX12_014064</name>
</gene>
<dbReference type="AlphaFoldDB" id="A0A9Q0I598"/>
<dbReference type="Proteomes" id="UP001148018">
    <property type="component" value="Unassembled WGS sequence"/>
</dbReference>
<name>A0A9Q0I598_9TELE</name>
<reference evidence="1" key="1">
    <citation type="submission" date="2022-07" db="EMBL/GenBank/DDBJ databases">
        <title>Chromosome-level genome of Muraenolepis orangiensis.</title>
        <authorList>
            <person name="Kim J."/>
        </authorList>
    </citation>
    <scope>NUCLEOTIDE SEQUENCE</scope>
    <source>
        <strain evidence="1">KU_S4_2022</strain>
        <tissue evidence="1">Muscle</tissue>
    </source>
</reference>